<sequence>MDSNKDEAERCIKIALNAVSNNQPDKARKFLEKAQRLFPTDQAQNLLDTLAHNGKPPDQNGGPANGERASTRHRHHREDAETSAQGPAESTKPYTAEQMEAVRKSVCLICFLVQYRVLIFRELQTRPLGSRIY</sequence>
<dbReference type="OMA" id="VANGPHC"/>
<dbReference type="GeneTree" id="ENSGT00940000155590"/>
<evidence type="ECO:0000313" key="3">
    <source>
        <dbReference type="Proteomes" id="UP000264820"/>
    </source>
</evidence>
<dbReference type="PANTHER" id="PTHR43908">
    <property type="entry name" value="AT29763P-RELATED"/>
    <property type="match status" value="1"/>
</dbReference>
<evidence type="ECO:0000256" key="1">
    <source>
        <dbReference type="SAM" id="MobiDB-lite"/>
    </source>
</evidence>
<organism evidence="2 3">
    <name type="scientific">Hippocampus comes</name>
    <name type="common">Tiger tail seahorse</name>
    <dbReference type="NCBI Taxonomy" id="109280"/>
    <lineage>
        <taxon>Eukaryota</taxon>
        <taxon>Metazoa</taxon>
        <taxon>Chordata</taxon>
        <taxon>Craniata</taxon>
        <taxon>Vertebrata</taxon>
        <taxon>Euteleostomi</taxon>
        <taxon>Actinopterygii</taxon>
        <taxon>Neopterygii</taxon>
        <taxon>Teleostei</taxon>
        <taxon>Neoteleostei</taxon>
        <taxon>Acanthomorphata</taxon>
        <taxon>Syngnathiaria</taxon>
        <taxon>Syngnathiformes</taxon>
        <taxon>Syngnathoidei</taxon>
        <taxon>Syngnathidae</taxon>
        <taxon>Hippocampus</taxon>
    </lineage>
</organism>
<proteinExistence type="predicted"/>
<dbReference type="AlphaFoldDB" id="A0A3Q2YB75"/>
<feature type="region of interest" description="Disordered" evidence="1">
    <location>
        <begin position="47"/>
        <end position="96"/>
    </location>
</feature>
<dbReference type="Proteomes" id="UP000264820">
    <property type="component" value="Unplaced"/>
</dbReference>
<reference evidence="2" key="2">
    <citation type="submission" date="2025-09" db="UniProtKB">
        <authorList>
            <consortium name="Ensembl"/>
        </authorList>
    </citation>
    <scope>IDENTIFICATION</scope>
</reference>
<keyword evidence="3" id="KW-1185">Reference proteome</keyword>
<dbReference type="PANTHER" id="PTHR43908:SF8">
    <property type="entry name" value="DNAJ HOMOLOG SUBFAMILY B MEMBER 12"/>
    <property type="match status" value="1"/>
</dbReference>
<reference evidence="2" key="1">
    <citation type="submission" date="2025-08" db="UniProtKB">
        <authorList>
            <consortium name="Ensembl"/>
        </authorList>
    </citation>
    <scope>IDENTIFICATION</scope>
</reference>
<dbReference type="Ensembl" id="ENSHCOT00000022859.1">
    <property type="protein sequence ID" value="ENSHCOP00000015051.1"/>
    <property type="gene ID" value="ENSHCOG00000018584.1"/>
</dbReference>
<evidence type="ECO:0000313" key="2">
    <source>
        <dbReference type="Ensembl" id="ENSHCOP00000015051.1"/>
    </source>
</evidence>
<dbReference type="GO" id="GO:0071218">
    <property type="term" value="P:cellular response to misfolded protein"/>
    <property type="evidence" value="ECO:0007669"/>
    <property type="project" value="TreeGrafter"/>
</dbReference>
<dbReference type="GO" id="GO:0005789">
    <property type="term" value="C:endoplasmic reticulum membrane"/>
    <property type="evidence" value="ECO:0007669"/>
    <property type="project" value="TreeGrafter"/>
</dbReference>
<dbReference type="InterPro" id="IPR051100">
    <property type="entry name" value="DnaJ_subfamily_B/C"/>
</dbReference>
<accession>A0A3Q2YB75</accession>
<name>A0A3Q2YB75_HIPCM</name>
<dbReference type="STRING" id="109280.ENSHCOP00000015051"/>
<protein>
    <submittedName>
        <fullName evidence="2">DnaJ homolog subfamily B member 12-like</fullName>
    </submittedName>
</protein>
<dbReference type="GO" id="GO:0030544">
    <property type="term" value="F:Hsp70 protein binding"/>
    <property type="evidence" value="ECO:0007669"/>
    <property type="project" value="TreeGrafter"/>
</dbReference>